<dbReference type="Proteomes" id="UP000663828">
    <property type="component" value="Unassembled WGS sequence"/>
</dbReference>
<protein>
    <submittedName>
        <fullName evidence="4">Uncharacterized protein</fullName>
    </submittedName>
</protein>
<feature type="chain" id="PRO_5035608734" evidence="2">
    <location>
        <begin position="18"/>
        <end position="432"/>
    </location>
</feature>
<dbReference type="InterPro" id="IPR052740">
    <property type="entry name" value="CE4"/>
</dbReference>
<keyword evidence="2" id="KW-0732">Signal</keyword>
<reference evidence="4" key="1">
    <citation type="submission" date="2021-02" db="EMBL/GenBank/DDBJ databases">
        <authorList>
            <person name="Nowell W R."/>
        </authorList>
    </citation>
    <scope>NUCLEOTIDE SEQUENCE</scope>
</reference>
<accession>A0A815ZAN0</accession>
<dbReference type="Proteomes" id="UP000663852">
    <property type="component" value="Unassembled WGS sequence"/>
</dbReference>
<keyword evidence="1" id="KW-0812">Transmembrane</keyword>
<dbReference type="Gene3D" id="3.20.20.370">
    <property type="entry name" value="Glycoside hydrolase/deacetylase"/>
    <property type="match status" value="1"/>
</dbReference>
<keyword evidence="1" id="KW-0472">Membrane</keyword>
<dbReference type="PANTHER" id="PTHR45985:SF8">
    <property type="entry name" value="CHITIN DEACETYLASE-LIKE 9, ISOFORM A"/>
    <property type="match status" value="1"/>
</dbReference>
<organism evidence="4 5">
    <name type="scientific">Adineta ricciae</name>
    <name type="common">Rotifer</name>
    <dbReference type="NCBI Taxonomy" id="249248"/>
    <lineage>
        <taxon>Eukaryota</taxon>
        <taxon>Metazoa</taxon>
        <taxon>Spiralia</taxon>
        <taxon>Gnathifera</taxon>
        <taxon>Rotifera</taxon>
        <taxon>Eurotatoria</taxon>
        <taxon>Bdelloidea</taxon>
        <taxon>Adinetida</taxon>
        <taxon>Adinetidae</taxon>
        <taxon>Adineta</taxon>
    </lineage>
</organism>
<dbReference type="PANTHER" id="PTHR45985">
    <property type="match status" value="1"/>
</dbReference>
<dbReference type="EMBL" id="CAJNOJ010000024">
    <property type="protein sequence ID" value="CAF0861328.1"/>
    <property type="molecule type" value="Genomic_DNA"/>
</dbReference>
<name>A0A815ZAN0_ADIRI</name>
<feature type="signal peptide" evidence="2">
    <location>
        <begin position="1"/>
        <end position="17"/>
    </location>
</feature>
<sequence>MLFFYFLCFLTLSFISGQSETCTKDNCLLPSCQCPTNNGNPTSFDLIDLPQFVLLTFVGNLNTNVLDSIRSIFHSFHRNPNKCPISTTFFIHDVHTEYCLVQRLFDNHHEIAMTVSSNKCPLTNCYQENSWRRWTNKDWQREIKEQRINIVDKGQIHSSHIKGFRAPHLQIDGHQHFELLEKYHFHYDSSMLFKSNNFMWPFTMDYPFDHQACINCYNWTKPFEALWQFPLHEWTYPNSNISCRTLSDSSCLPADQTPTTDIYYDFLMHNFQRHSSLTVGRRSPFIIQLDLSWLAQNKKVRLQALLRFIQHLLTSPDHRYVYFVSIEKALEWFKYPRPLNELKDFWAFTCGDKTYEYDADCSNIDTDSTEEEKNNLNAQHLKSNNISNKTHSENVDRQAEKLFRSNIALHALWISIVLIVSVVIYDKYFTTK</sequence>
<proteinExistence type="predicted"/>
<evidence type="ECO:0000256" key="2">
    <source>
        <dbReference type="SAM" id="SignalP"/>
    </source>
</evidence>
<dbReference type="AlphaFoldDB" id="A0A815ZAN0"/>
<evidence type="ECO:0000313" key="5">
    <source>
        <dbReference type="Proteomes" id="UP000663828"/>
    </source>
</evidence>
<evidence type="ECO:0000313" key="4">
    <source>
        <dbReference type="EMBL" id="CAF1581066.1"/>
    </source>
</evidence>
<dbReference type="SUPFAM" id="SSF88713">
    <property type="entry name" value="Glycoside hydrolase/deacetylase"/>
    <property type="match status" value="1"/>
</dbReference>
<evidence type="ECO:0000313" key="3">
    <source>
        <dbReference type="EMBL" id="CAF0861328.1"/>
    </source>
</evidence>
<dbReference type="GO" id="GO:0005975">
    <property type="term" value="P:carbohydrate metabolic process"/>
    <property type="evidence" value="ECO:0007669"/>
    <property type="project" value="InterPro"/>
</dbReference>
<dbReference type="InterPro" id="IPR011330">
    <property type="entry name" value="Glyco_hydro/deAcase_b/a-brl"/>
</dbReference>
<comment type="caution">
    <text evidence="4">The sequence shown here is derived from an EMBL/GenBank/DDBJ whole genome shotgun (WGS) entry which is preliminary data.</text>
</comment>
<dbReference type="EMBL" id="CAJNOR010005956">
    <property type="protein sequence ID" value="CAF1581066.1"/>
    <property type="molecule type" value="Genomic_DNA"/>
</dbReference>
<feature type="transmembrane region" description="Helical" evidence="1">
    <location>
        <begin position="407"/>
        <end position="425"/>
    </location>
</feature>
<dbReference type="OrthoDB" id="504708at2759"/>
<keyword evidence="5" id="KW-1185">Reference proteome</keyword>
<keyword evidence="1" id="KW-1133">Transmembrane helix</keyword>
<evidence type="ECO:0000256" key="1">
    <source>
        <dbReference type="SAM" id="Phobius"/>
    </source>
</evidence>
<gene>
    <name evidence="3" type="ORF">EDS130_LOCUS7827</name>
    <name evidence="4" type="ORF">XAT740_LOCUS45517</name>
</gene>